<comment type="subunit">
    <text evidence="8">Associates with the 50S ribosomal subunit.</text>
</comment>
<evidence type="ECO:0000256" key="11">
    <source>
        <dbReference type="SAM" id="MobiDB-lite"/>
    </source>
</evidence>
<dbReference type="KEGG" id="tmk:QGN29_11590"/>
<evidence type="ECO:0000256" key="10">
    <source>
        <dbReference type="RuleBase" id="RU004481"/>
    </source>
</evidence>
<dbReference type="FunFam" id="3.30.300.20:FF:000004">
    <property type="entry name" value="GTPase Der"/>
    <property type="match status" value="1"/>
</dbReference>
<dbReference type="InterPro" id="IPR006073">
    <property type="entry name" value="GTP-bd"/>
</dbReference>
<feature type="binding site" evidence="8">
    <location>
        <begin position="9"/>
        <end position="16"/>
    </location>
    <ligand>
        <name>GTP</name>
        <dbReference type="ChEBI" id="CHEBI:37565"/>
        <label>1</label>
    </ligand>
</feature>
<dbReference type="FunFam" id="3.40.50.300:FF:000057">
    <property type="entry name" value="GTPase Der"/>
    <property type="match status" value="1"/>
</dbReference>
<keyword evidence="6 8" id="KW-0342">GTP-binding</keyword>
<accession>A0AA52EFJ6</accession>
<organism evidence="13 14">
    <name type="scientific">Temperatibacter marinus</name>
    <dbReference type="NCBI Taxonomy" id="1456591"/>
    <lineage>
        <taxon>Bacteria</taxon>
        <taxon>Pseudomonadati</taxon>
        <taxon>Pseudomonadota</taxon>
        <taxon>Alphaproteobacteria</taxon>
        <taxon>Kordiimonadales</taxon>
        <taxon>Temperatibacteraceae</taxon>
        <taxon>Temperatibacter</taxon>
    </lineage>
</organism>
<dbReference type="GO" id="GO:0016787">
    <property type="term" value="F:hydrolase activity"/>
    <property type="evidence" value="ECO:0007669"/>
    <property type="project" value="UniProtKB-KW"/>
</dbReference>
<dbReference type="InterPro" id="IPR031166">
    <property type="entry name" value="G_ENGA"/>
</dbReference>
<dbReference type="GO" id="GO:0005525">
    <property type="term" value="F:GTP binding"/>
    <property type="evidence" value="ECO:0007669"/>
    <property type="project" value="UniProtKB-UniRule"/>
</dbReference>
<evidence type="ECO:0000256" key="1">
    <source>
        <dbReference type="ARBA" id="ARBA00008279"/>
    </source>
</evidence>
<dbReference type="HAMAP" id="MF_00195">
    <property type="entry name" value="GTPase_Der"/>
    <property type="match status" value="1"/>
</dbReference>
<dbReference type="SUPFAM" id="SSF52540">
    <property type="entry name" value="P-loop containing nucleoside triphosphate hydrolases"/>
    <property type="match status" value="2"/>
</dbReference>
<dbReference type="InterPro" id="IPR032859">
    <property type="entry name" value="KH_dom-like"/>
</dbReference>
<evidence type="ECO:0000259" key="12">
    <source>
        <dbReference type="PROSITE" id="PS51712"/>
    </source>
</evidence>
<evidence type="ECO:0000256" key="5">
    <source>
        <dbReference type="ARBA" id="ARBA00022741"/>
    </source>
</evidence>
<dbReference type="CDD" id="cd01894">
    <property type="entry name" value="EngA1"/>
    <property type="match status" value="1"/>
</dbReference>
<name>A0AA52EFJ6_9PROT</name>
<keyword evidence="3 8" id="KW-0690">Ribosome biogenesis</keyword>
<dbReference type="Gene3D" id="3.30.300.20">
    <property type="match status" value="1"/>
</dbReference>
<dbReference type="Proteomes" id="UP001268683">
    <property type="component" value="Chromosome"/>
</dbReference>
<keyword evidence="4 10" id="KW-0677">Repeat</keyword>
<evidence type="ECO:0000256" key="9">
    <source>
        <dbReference type="PROSITE-ProRule" id="PRU01049"/>
    </source>
</evidence>
<feature type="domain" description="EngA-type G" evidence="12">
    <location>
        <begin position="3"/>
        <end position="167"/>
    </location>
</feature>
<dbReference type="EMBL" id="CP123872">
    <property type="protein sequence ID" value="WND02193.1"/>
    <property type="molecule type" value="Genomic_DNA"/>
</dbReference>
<keyword evidence="13" id="KW-0378">Hydrolase</keyword>
<dbReference type="InterPro" id="IPR027417">
    <property type="entry name" value="P-loop_NTPase"/>
</dbReference>
<dbReference type="NCBIfam" id="TIGR00231">
    <property type="entry name" value="small_GTP"/>
    <property type="match status" value="2"/>
</dbReference>
<dbReference type="Gene3D" id="3.40.50.300">
    <property type="entry name" value="P-loop containing nucleotide triphosphate hydrolases"/>
    <property type="match status" value="2"/>
</dbReference>
<feature type="compositionally biased region" description="Basic residues" evidence="11">
    <location>
        <begin position="488"/>
        <end position="498"/>
    </location>
</feature>
<comment type="function">
    <text evidence="8 10">GTPase that plays an essential role in the late steps of ribosome biogenesis.</text>
</comment>
<reference evidence="13" key="1">
    <citation type="submission" date="2023-04" db="EMBL/GenBank/DDBJ databases">
        <title>Complete genome sequence of Temperatibacter marinus.</title>
        <authorList>
            <person name="Rong J.-C."/>
            <person name="Yi M.-L."/>
            <person name="Zhao Q."/>
        </authorList>
    </citation>
    <scope>NUCLEOTIDE SEQUENCE</scope>
    <source>
        <strain evidence="13">NBRC 110045</strain>
    </source>
</reference>
<dbReference type="Pfam" id="PF14714">
    <property type="entry name" value="KH_dom-like"/>
    <property type="match status" value="1"/>
</dbReference>
<dbReference type="PRINTS" id="PR00326">
    <property type="entry name" value="GTP1OBG"/>
</dbReference>
<feature type="binding site" evidence="8">
    <location>
        <begin position="221"/>
        <end position="228"/>
    </location>
    <ligand>
        <name>GTP</name>
        <dbReference type="ChEBI" id="CHEBI:37565"/>
        <label>2</label>
    </ligand>
</feature>
<dbReference type="AlphaFoldDB" id="A0AA52EFJ6"/>
<proteinExistence type="inferred from homology"/>
<dbReference type="PANTHER" id="PTHR43834">
    <property type="entry name" value="GTPASE DER"/>
    <property type="match status" value="1"/>
</dbReference>
<dbReference type="PIRSF" id="PIRSF006485">
    <property type="entry name" value="GTP-binding_EngA"/>
    <property type="match status" value="1"/>
</dbReference>
<dbReference type="GO" id="GO:0042254">
    <property type="term" value="P:ribosome biogenesis"/>
    <property type="evidence" value="ECO:0007669"/>
    <property type="project" value="UniProtKB-KW"/>
</dbReference>
<dbReference type="CDD" id="cd01895">
    <property type="entry name" value="EngA2"/>
    <property type="match status" value="1"/>
</dbReference>
<dbReference type="PROSITE" id="PS51712">
    <property type="entry name" value="G_ENGA"/>
    <property type="match status" value="2"/>
</dbReference>
<feature type="domain" description="EngA-type G" evidence="12">
    <location>
        <begin position="215"/>
        <end position="390"/>
    </location>
</feature>
<evidence type="ECO:0000256" key="6">
    <source>
        <dbReference type="ARBA" id="ARBA00023134"/>
    </source>
</evidence>
<evidence type="ECO:0000256" key="4">
    <source>
        <dbReference type="ARBA" id="ARBA00022737"/>
    </source>
</evidence>
<evidence type="ECO:0000256" key="2">
    <source>
        <dbReference type="ARBA" id="ARBA00020953"/>
    </source>
</evidence>
<evidence type="ECO:0000256" key="7">
    <source>
        <dbReference type="ARBA" id="ARBA00032345"/>
    </source>
</evidence>
<dbReference type="InterPro" id="IPR015946">
    <property type="entry name" value="KH_dom-like_a/b"/>
</dbReference>
<evidence type="ECO:0000256" key="3">
    <source>
        <dbReference type="ARBA" id="ARBA00022517"/>
    </source>
</evidence>
<feature type="region of interest" description="Disordered" evidence="11">
    <location>
        <begin position="478"/>
        <end position="498"/>
    </location>
</feature>
<dbReference type="PANTHER" id="PTHR43834:SF6">
    <property type="entry name" value="GTPASE DER"/>
    <property type="match status" value="1"/>
</dbReference>
<dbReference type="RefSeq" id="WP_310798028.1">
    <property type="nucleotide sequence ID" value="NZ_CP123872.1"/>
</dbReference>
<dbReference type="InterPro" id="IPR016484">
    <property type="entry name" value="GTPase_Der"/>
</dbReference>
<sequence>MNFTLAILGRPNVGKSTLFNRLVGKRLAIVDDTPGVTRDRRAGEASLSDLRFNLFDTAGLEEGAEGTLEDRMRQQTQAALDDSDICIMLYDARQGVTPMDEHFAAWLRRAEKPVVLVANKCESHKAQDGIYEAYGLGLGEPIALSAEHGQGLAELYRALVDTLQENGIDPYAHEKEEEEKRRRNKEAEDAFEIEEGDMDYEFHDAEMDSEDEKPLRLAIVGRPNAGKSTLINYLTQQDRLITGPEAGLTRDSISVEWEWEGLPVRLFDTAGLRKKAKITDKLERLSANDTLRAIQFAEAVVLLLDAERGIEKQDLKIAEHIVNEGRAMIIALNKWDAVDDRLGTKKRLLDILTRSFPQLKGVKVVQFSALTGKGVQFMMPAIEEAYDLWNSRISTARFNEWLTDTLEKHSMPSVNGRRAKVRFGAQIKTRPPTFLMFSNRPDDIPESYKRYMENELVRDFGLPGTPIRFVFKKKDNPYEGRRREKKESKRGKRWKTGK</sequence>
<evidence type="ECO:0000313" key="13">
    <source>
        <dbReference type="EMBL" id="WND02193.1"/>
    </source>
</evidence>
<keyword evidence="5 8" id="KW-0547">Nucleotide-binding</keyword>
<feature type="binding site" evidence="8">
    <location>
        <begin position="119"/>
        <end position="122"/>
    </location>
    <ligand>
        <name>GTP</name>
        <dbReference type="ChEBI" id="CHEBI:37565"/>
        <label>1</label>
    </ligand>
</feature>
<dbReference type="InterPro" id="IPR005225">
    <property type="entry name" value="Small_GTP-bd"/>
</dbReference>
<dbReference type="Pfam" id="PF01926">
    <property type="entry name" value="MMR_HSR1"/>
    <property type="match status" value="2"/>
</dbReference>
<feature type="binding site" evidence="8">
    <location>
        <begin position="333"/>
        <end position="336"/>
    </location>
    <ligand>
        <name>GTP</name>
        <dbReference type="ChEBI" id="CHEBI:37565"/>
        <label>2</label>
    </ligand>
</feature>
<protein>
    <recommendedName>
        <fullName evidence="2 8">GTPase Der</fullName>
    </recommendedName>
    <alternativeName>
        <fullName evidence="7 8">GTP-binding protein EngA</fullName>
    </alternativeName>
</protein>
<comment type="similarity">
    <text evidence="1 8 9 10">Belongs to the TRAFAC class TrmE-Era-EngA-EngB-Septin-like GTPase superfamily. EngA (Der) GTPase family.</text>
</comment>
<evidence type="ECO:0000256" key="8">
    <source>
        <dbReference type="HAMAP-Rule" id="MF_00195"/>
    </source>
</evidence>
<gene>
    <name evidence="8 13" type="primary">der</name>
    <name evidence="13" type="ORF">QGN29_11590</name>
</gene>
<dbReference type="NCBIfam" id="TIGR03594">
    <property type="entry name" value="GTPase_EngA"/>
    <property type="match status" value="1"/>
</dbReference>
<evidence type="ECO:0000313" key="14">
    <source>
        <dbReference type="Proteomes" id="UP001268683"/>
    </source>
</evidence>
<feature type="binding site" evidence="8">
    <location>
        <begin position="56"/>
        <end position="60"/>
    </location>
    <ligand>
        <name>GTP</name>
        <dbReference type="ChEBI" id="CHEBI:37565"/>
        <label>1</label>
    </ligand>
</feature>
<feature type="binding site" evidence="8">
    <location>
        <begin position="268"/>
        <end position="272"/>
    </location>
    <ligand>
        <name>GTP</name>
        <dbReference type="ChEBI" id="CHEBI:37565"/>
        <label>2</label>
    </ligand>
</feature>
<feature type="compositionally biased region" description="Basic and acidic residues" evidence="11">
    <location>
        <begin position="478"/>
        <end position="487"/>
    </location>
</feature>
<keyword evidence="14" id="KW-1185">Reference proteome</keyword>